<feature type="domain" description="Xylose isomerase-like TIM barrel" evidence="2">
    <location>
        <begin position="25"/>
        <end position="266"/>
    </location>
</feature>
<evidence type="ECO:0000259" key="2">
    <source>
        <dbReference type="Pfam" id="PF01261"/>
    </source>
</evidence>
<organism evidence="3 4">
    <name type="scientific">Streptomyces antnestii</name>
    <dbReference type="NCBI Taxonomy" id="2494256"/>
    <lineage>
        <taxon>Bacteria</taxon>
        <taxon>Bacillati</taxon>
        <taxon>Actinomycetota</taxon>
        <taxon>Actinomycetes</taxon>
        <taxon>Kitasatosporales</taxon>
        <taxon>Streptomycetaceae</taxon>
        <taxon>Streptomyces</taxon>
    </lineage>
</organism>
<dbReference type="OrthoDB" id="256906at2"/>
<sequence length="375" mass="40348">MNRIGADVKFRDGTSFLGDPVRTLAELRDLGFEGVLVRTLDEAFPTLDGGAIGEFAEEAARRGMFVQMGLGKVNPYMTAELPRVRDLGGGSYLAGMERMIGICADHGWTEAWTATGGYQHELPAPFCFDRFRTDVEWPHQLEATARFLRLLAPSLRAAGVRINLETHEEITTFEILRLVEEIGPDVLGVCLDPANLPVRGELVPDAVRRVAPYVNMTHLRDAVLVPTGAGPARFLAPVGRGVIDWPDLLGCVLAARPGLDLVIEGIGGSRAEMLLCPDDPDWRAAHPDMTDADAAALHALAAGFDDLVATGRAPSLASLRSSPPRAADHRRFLTESLSALRARVASCSGAPSRDLEDNSNAAEARADGSRRGGRL</sequence>
<dbReference type="AlphaFoldDB" id="A0A437Q2R7"/>
<evidence type="ECO:0000313" key="4">
    <source>
        <dbReference type="Proteomes" id="UP000283128"/>
    </source>
</evidence>
<dbReference type="InterPro" id="IPR013022">
    <property type="entry name" value="Xyl_isomerase-like_TIM-brl"/>
</dbReference>
<dbReference type="Proteomes" id="UP000283128">
    <property type="component" value="Unassembled WGS sequence"/>
</dbReference>
<name>A0A437Q2R7_9ACTN</name>
<dbReference type="Pfam" id="PF01261">
    <property type="entry name" value="AP_endonuc_2"/>
    <property type="match status" value="1"/>
</dbReference>
<accession>A0A437Q2R7</accession>
<keyword evidence="4" id="KW-1185">Reference proteome</keyword>
<dbReference type="EMBL" id="RZYA01000001">
    <property type="protein sequence ID" value="RVU28832.1"/>
    <property type="molecule type" value="Genomic_DNA"/>
</dbReference>
<keyword evidence="3" id="KW-0413">Isomerase</keyword>
<dbReference type="GO" id="GO:0016853">
    <property type="term" value="F:isomerase activity"/>
    <property type="evidence" value="ECO:0007669"/>
    <property type="project" value="UniProtKB-KW"/>
</dbReference>
<dbReference type="PANTHER" id="PTHR12110">
    <property type="entry name" value="HYDROXYPYRUVATE ISOMERASE"/>
    <property type="match status" value="1"/>
</dbReference>
<dbReference type="RefSeq" id="WP_127826418.1">
    <property type="nucleotide sequence ID" value="NZ_RZYA01000001.1"/>
</dbReference>
<proteinExistence type="predicted"/>
<feature type="region of interest" description="Disordered" evidence="1">
    <location>
        <begin position="348"/>
        <end position="375"/>
    </location>
</feature>
<dbReference type="Gene3D" id="3.20.20.150">
    <property type="entry name" value="Divalent-metal-dependent TIM barrel enzymes"/>
    <property type="match status" value="1"/>
</dbReference>
<reference evidence="3 4" key="1">
    <citation type="submission" date="2019-01" db="EMBL/GenBank/DDBJ databases">
        <title>Genome sequences of Streptomyces and Rhizobium isolates collected from root and soil.</title>
        <authorList>
            <person name="Chhettri S."/>
            <person name="Sevigny J.L."/>
            <person name="Sen A."/>
            <person name="Ennis N."/>
            <person name="Tisa L."/>
        </authorList>
    </citation>
    <scope>NUCLEOTIDE SEQUENCE [LARGE SCALE GENOMIC DNA]</scope>
    <source>
        <strain evidence="3 4">San01</strain>
    </source>
</reference>
<feature type="compositionally biased region" description="Basic and acidic residues" evidence="1">
    <location>
        <begin position="364"/>
        <end position="375"/>
    </location>
</feature>
<evidence type="ECO:0000313" key="3">
    <source>
        <dbReference type="EMBL" id="RVU28832.1"/>
    </source>
</evidence>
<dbReference type="PANTHER" id="PTHR12110:SF53">
    <property type="entry name" value="BLR5974 PROTEIN"/>
    <property type="match status" value="1"/>
</dbReference>
<comment type="caution">
    <text evidence="3">The sequence shown here is derived from an EMBL/GenBank/DDBJ whole genome shotgun (WGS) entry which is preliminary data.</text>
</comment>
<dbReference type="InterPro" id="IPR036237">
    <property type="entry name" value="Xyl_isomerase-like_sf"/>
</dbReference>
<dbReference type="InterPro" id="IPR050312">
    <property type="entry name" value="IolE/XylAMocC-like"/>
</dbReference>
<gene>
    <name evidence="3" type="ORF">EOT10_02915</name>
</gene>
<dbReference type="SUPFAM" id="SSF51658">
    <property type="entry name" value="Xylose isomerase-like"/>
    <property type="match status" value="1"/>
</dbReference>
<protein>
    <submittedName>
        <fullName evidence="3">Sugar phosphate isomerase/epimerase</fullName>
    </submittedName>
</protein>
<evidence type="ECO:0000256" key="1">
    <source>
        <dbReference type="SAM" id="MobiDB-lite"/>
    </source>
</evidence>